<dbReference type="SUPFAM" id="SSF54106">
    <property type="entry name" value="LysM domain"/>
    <property type="match status" value="1"/>
</dbReference>
<accession>A0A5R9GSH9</accession>
<dbReference type="CDD" id="cd00118">
    <property type="entry name" value="LysM"/>
    <property type="match status" value="1"/>
</dbReference>
<evidence type="ECO:0000313" key="4">
    <source>
        <dbReference type="Proteomes" id="UP000306585"/>
    </source>
</evidence>
<feature type="domain" description="LysM" evidence="2">
    <location>
        <begin position="41"/>
        <end position="89"/>
    </location>
</feature>
<reference evidence="3 4" key="1">
    <citation type="journal article" date="2019" name="Appl. Environ. Microbiol.">
        <title>Environmental Evidence and Genomic Insight of Iron-oxidizing Bacteria Preference Towards More Corrosion Resistant Stainless Steel at Higher Salinities.</title>
        <authorList>
            <person name="Garrison C.E."/>
            <person name="Price K.A."/>
            <person name="Field E.K."/>
        </authorList>
    </citation>
    <scope>NUCLEOTIDE SEQUENCE [LARGE SCALE GENOMIC DNA]</scope>
    <source>
        <strain evidence="3 4">P3</strain>
    </source>
</reference>
<dbReference type="AlphaFoldDB" id="A0A5R9GSH9"/>
<gene>
    <name evidence="3" type="ORF">FEF65_08660</name>
</gene>
<dbReference type="InterPro" id="IPR036779">
    <property type="entry name" value="LysM_dom_sf"/>
</dbReference>
<dbReference type="PANTHER" id="PTHR34700:SF4">
    <property type="entry name" value="PHAGE-LIKE ELEMENT PBSX PROTEIN XKDP"/>
    <property type="match status" value="1"/>
</dbReference>
<evidence type="ECO:0000259" key="2">
    <source>
        <dbReference type="PROSITE" id="PS51782"/>
    </source>
</evidence>
<sequence>MRFRCLSLLLGFVVLLSLAPVVVVQAATPDAVVAARNDLPQPYIVKKGDTLWDIANYFFRDPHQWLKIWEKNLYITNPDLIYPGNKIWFNPQARTAGGLTTVRPTPQVIIKPVERLEKPVDSTMAVTILERQDFILPGEEQGMGHILASPDERLNYGVHDRVYLKLDQPVKAGTMLDVFRTTDRVRDPANGQSLGLLVQHMGRVEVQSEENGVYRAVVVRAFEEISRGDRLKLAHTVDAQLHLISPESTLSGRVVYVRNGGHEAAQNQVIGITLGEESGVKAGMQLQIRRAGRVMIDRTSGQPVELPSEKIGDILVLLPQAHASIALITASTAPINVGDTVFGEPSR</sequence>
<comment type="caution">
    <text evidence="3">The sequence shown here is derived from an EMBL/GenBank/DDBJ whole genome shotgun (WGS) entry which is preliminary data.</text>
</comment>
<keyword evidence="1" id="KW-0732">Signal</keyword>
<feature type="signal peptide" evidence="1">
    <location>
        <begin position="1"/>
        <end position="26"/>
    </location>
</feature>
<dbReference type="Gene3D" id="3.10.350.10">
    <property type="entry name" value="LysM domain"/>
    <property type="match status" value="1"/>
</dbReference>
<dbReference type="PANTHER" id="PTHR34700">
    <property type="entry name" value="POTASSIUM BINDING PROTEIN KBP"/>
    <property type="match status" value="1"/>
</dbReference>
<dbReference type="InterPro" id="IPR018392">
    <property type="entry name" value="LysM"/>
</dbReference>
<protein>
    <submittedName>
        <fullName evidence="3">LysM peptidoglycan-binding domain-containing protein</fullName>
    </submittedName>
</protein>
<dbReference type="PROSITE" id="PS51782">
    <property type="entry name" value="LYSM"/>
    <property type="match status" value="1"/>
</dbReference>
<evidence type="ECO:0000256" key="1">
    <source>
        <dbReference type="SAM" id="SignalP"/>
    </source>
</evidence>
<dbReference type="Proteomes" id="UP000306585">
    <property type="component" value="Unassembled WGS sequence"/>
</dbReference>
<proteinExistence type="predicted"/>
<feature type="chain" id="PRO_5024301346" evidence="1">
    <location>
        <begin position="27"/>
        <end position="347"/>
    </location>
</feature>
<evidence type="ECO:0000313" key="3">
    <source>
        <dbReference type="EMBL" id="TLS67012.1"/>
    </source>
</evidence>
<dbReference type="RefSeq" id="WP_138239403.1">
    <property type="nucleotide sequence ID" value="NZ_VBRY01000007.1"/>
</dbReference>
<dbReference type="InterPro" id="IPR052196">
    <property type="entry name" value="Bact_Kbp"/>
</dbReference>
<dbReference type="Pfam" id="PF01476">
    <property type="entry name" value="LysM"/>
    <property type="match status" value="1"/>
</dbReference>
<keyword evidence="4" id="KW-1185">Reference proteome</keyword>
<organism evidence="3 4">
    <name type="scientific">Mariprofundus erugo</name>
    <dbReference type="NCBI Taxonomy" id="2528639"/>
    <lineage>
        <taxon>Bacteria</taxon>
        <taxon>Pseudomonadati</taxon>
        <taxon>Pseudomonadota</taxon>
        <taxon>Candidatius Mariprofundia</taxon>
        <taxon>Mariprofundales</taxon>
        <taxon>Mariprofundaceae</taxon>
        <taxon>Mariprofundus</taxon>
    </lineage>
</organism>
<dbReference type="EMBL" id="VBRY01000007">
    <property type="protein sequence ID" value="TLS67012.1"/>
    <property type="molecule type" value="Genomic_DNA"/>
</dbReference>
<dbReference type="SMART" id="SM00257">
    <property type="entry name" value="LysM"/>
    <property type="match status" value="1"/>
</dbReference>
<name>A0A5R9GSH9_9PROT</name>